<dbReference type="AlphaFoldDB" id="A0A7G2CGU7"/>
<dbReference type="EMBL" id="LR877155">
    <property type="protein sequence ID" value="CAD2218565.1"/>
    <property type="molecule type" value="Genomic_DNA"/>
</dbReference>
<protein>
    <submittedName>
        <fullName evidence="2">Uncharacterized protein</fullName>
    </submittedName>
</protein>
<gene>
    <name evidence="2" type="ORF">ADEAN_000605400</name>
</gene>
<feature type="compositionally biased region" description="Basic and acidic residues" evidence="1">
    <location>
        <begin position="117"/>
        <end position="130"/>
    </location>
</feature>
<feature type="compositionally biased region" description="Acidic residues" evidence="1">
    <location>
        <begin position="248"/>
        <end position="258"/>
    </location>
</feature>
<sequence>MHSQSKVDAFVERKLQQHAALNDEIRRGYRAESRLPNQHIRAAATGQVSSVTEEVNAPQVPSRSTSESWEVEEELLLPQETSETPPGQPSAHVGSTPSSSEEFAEELLDVRPAGESTTEHQTVEEIHEVHITASSDVTPERNGQSGRRTPTTNTSGNSSLYEVEEELLQVQETHDVTSETQGQSGEETREWQEAVHTSSKSDEIEQLEVGGDTLAYMGDPPTAARDATTETPVPPSEGATSPNYNPSDGDDDFIEEILEPANPTESNSEEDAEKKKKEGPVRPPPSSEKVKKVIQNRFVTKFATLGGPYSF</sequence>
<dbReference type="VEuPathDB" id="TriTrypDB:ADEAN_000605400"/>
<evidence type="ECO:0000313" key="3">
    <source>
        <dbReference type="Proteomes" id="UP000515908"/>
    </source>
</evidence>
<feature type="compositionally biased region" description="Polar residues" evidence="1">
    <location>
        <begin position="46"/>
        <end position="63"/>
    </location>
</feature>
<feature type="compositionally biased region" description="Polar residues" evidence="1">
    <location>
        <begin position="132"/>
        <end position="160"/>
    </location>
</feature>
<reference evidence="2 3" key="1">
    <citation type="submission" date="2020-08" db="EMBL/GenBank/DDBJ databases">
        <authorList>
            <person name="Newling K."/>
            <person name="Davey J."/>
            <person name="Forrester S."/>
        </authorList>
    </citation>
    <scope>NUCLEOTIDE SEQUENCE [LARGE SCALE GENOMIC DNA]</scope>
    <source>
        <strain evidence="3">Crithidia deanei Carvalho (ATCC PRA-265)</strain>
    </source>
</reference>
<feature type="compositionally biased region" description="Basic and acidic residues" evidence="1">
    <location>
        <begin position="186"/>
        <end position="203"/>
    </location>
</feature>
<keyword evidence="3" id="KW-1185">Reference proteome</keyword>
<organism evidence="2 3">
    <name type="scientific">Angomonas deanei</name>
    <dbReference type="NCBI Taxonomy" id="59799"/>
    <lineage>
        <taxon>Eukaryota</taxon>
        <taxon>Discoba</taxon>
        <taxon>Euglenozoa</taxon>
        <taxon>Kinetoplastea</taxon>
        <taxon>Metakinetoplastina</taxon>
        <taxon>Trypanosomatida</taxon>
        <taxon>Trypanosomatidae</taxon>
        <taxon>Strigomonadinae</taxon>
        <taxon>Angomonas</taxon>
    </lineage>
</organism>
<proteinExistence type="predicted"/>
<dbReference type="Proteomes" id="UP000515908">
    <property type="component" value="Chromosome 11"/>
</dbReference>
<feature type="region of interest" description="Disordered" evidence="1">
    <location>
        <begin position="43"/>
        <end position="292"/>
    </location>
</feature>
<evidence type="ECO:0000256" key="1">
    <source>
        <dbReference type="SAM" id="MobiDB-lite"/>
    </source>
</evidence>
<evidence type="ECO:0000313" key="2">
    <source>
        <dbReference type="EMBL" id="CAD2218565.1"/>
    </source>
</evidence>
<name>A0A7G2CGU7_9TRYP</name>
<accession>A0A7G2CGU7</accession>